<keyword evidence="3" id="KW-1185">Reference proteome</keyword>
<protein>
    <recommendedName>
        <fullName evidence="4">Secreted protein</fullName>
    </recommendedName>
</protein>
<name>A0ABW8JZS3_9GAMM</name>
<evidence type="ECO:0000256" key="1">
    <source>
        <dbReference type="SAM" id="SignalP"/>
    </source>
</evidence>
<dbReference type="Proteomes" id="UP001620408">
    <property type="component" value="Unassembled WGS sequence"/>
</dbReference>
<evidence type="ECO:0000313" key="3">
    <source>
        <dbReference type="Proteomes" id="UP001620408"/>
    </source>
</evidence>
<keyword evidence="1" id="KW-0732">Signal</keyword>
<organism evidence="2 3">
    <name type="scientific">Dyella koreensis</name>
    <dbReference type="NCBI Taxonomy" id="311235"/>
    <lineage>
        <taxon>Bacteria</taxon>
        <taxon>Pseudomonadati</taxon>
        <taxon>Pseudomonadota</taxon>
        <taxon>Gammaproteobacteria</taxon>
        <taxon>Lysobacterales</taxon>
        <taxon>Rhodanobacteraceae</taxon>
        <taxon>Dyella</taxon>
    </lineage>
</organism>
<dbReference type="EMBL" id="JADIKD010000006">
    <property type="protein sequence ID" value="MFK2916149.1"/>
    <property type="molecule type" value="Genomic_DNA"/>
</dbReference>
<evidence type="ECO:0000313" key="2">
    <source>
        <dbReference type="EMBL" id="MFK2916149.1"/>
    </source>
</evidence>
<accession>A0ABW8JZS3</accession>
<feature type="signal peptide" evidence="1">
    <location>
        <begin position="1"/>
        <end position="25"/>
    </location>
</feature>
<sequence length="202" mass="21805">MKENFSLRMTAMTLALLAPLAMAYAATDTPHRAVDYPSQIGPSGVAPHDGTDATTAEANKRAALMHQPLTAGATVVEPGYYRAIGDDGKTGRSVTLLSAGAKAPTQKQLGERGRYFAPKHWQWVADTQSVTRAHMGSTCPKSGQWFADVPVDVPNFKHYQDVVVTCQSGASLPHLNTGDPFDDARVRWVWIGPAGDHKHALR</sequence>
<evidence type="ECO:0008006" key="4">
    <source>
        <dbReference type="Google" id="ProtNLM"/>
    </source>
</evidence>
<proteinExistence type="predicted"/>
<feature type="chain" id="PRO_5047031967" description="Secreted protein" evidence="1">
    <location>
        <begin position="26"/>
        <end position="202"/>
    </location>
</feature>
<reference evidence="2 3" key="1">
    <citation type="submission" date="2020-10" db="EMBL/GenBank/DDBJ databases">
        <title>Phylogeny of dyella-like bacteria.</title>
        <authorList>
            <person name="Fu J."/>
        </authorList>
    </citation>
    <scope>NUCLEOTIDE SEQUENCE [LARGE SCALE GENOMIC DNA]</scope>
    <source>
        <strain evidence="2 3">BB4</strain>
    </source>
</reference>
<dbReference type="RefSeq" id="WP_379984807.1">
    <property type="nucleotide sequence ID" value="NZ_JADIKD010000006.1"/>
</dbReference>
<gene>
    <name evidence="2" type="ORF">ISS97_02635</name>
</gene>
<comment type="caution">
    <text evidence="2">The sequence shown here is derived from an EMBL/GenBank/DDBJ whole genome shotgun (WGS) entry which is preliminary data.</text>
</comment>